<evidence type="ECO:0000256" key="4">
    <source>
        <dbReference type="ARBA" id="ARBA00022807"/>
    </source>
</evidence>
<dbReference type="OMA" id="PRGDEMS"/>
<dbReference type="eggNOG" id="KOG1543">
    <property type="taxonomic scope" value="Eukaryota"/>
</dbReference>
<keyword evidence="2" id="KW-0645">Protease</keyword>
<dbReference type="InterPro" id="IPR000668">
    <property type="entry name" value="Peptidase_C1A_C"/>
</dbReference>
<dbReference type="HOGENOM" id="CLU_012184_1_0_1"/>
<dbReference type="SUPFAM" id="SSF54001">
    <property type="entry name" value="Cysteine proteinases"/>
    <property type="match status" value="1"/>
</dbReference>
<dbReference type="STRING" id="109376.A0A0D3ACB9"/>
<evidence type="ECO:0000259" key="8">
    <source>
        <dbReference type="SMART" id="SM00848"/>
    </source>
</evidence>
<evidence type="ECO:0000313" key="10">
    <source>
        <dbReference type="Proteomes" id="UP000032141"/>
    </source>
</evidence>
<keyword evidence="3" id="KW-0378">Hydrolase</keyword>
<dbReference type="Pfam" id="PF00112">
    <property type="entry name" value="Peptidase_C1"/>
    <property type="match status" value="2"/>
</dbReference>
<dbReference type="PRINTS" id="PR00705">
    <property type="entry name" value="PAPAIN"/>
</dbReference>
<feature type="domain" description="Cathepsin propeptide inhibitor" evidence="8">
    <location>
        <begin position="72"/>
        <end position="130"/>
    </location>
</feature>
<dbReference type="EnsemblPlants" id="Bo1g114730.1">
    <property type="protein sequence ID" value="Bo1g114730.1"/>
    <property type="gene ID" value="Bo1g114730"/>
</dbReference>
<evidence type="ECO:0000256" key="6">
    <source>
        <dbReference type="SAM" id="SignalP"/>
    </source>
</evidence>
<comment type="similarity">
    <text evidence="1">Belongs to the peptidase C1 family.</text>
</comment>
<dbReference type="GO" id="GO:0008234">
    <property type="term" value="F:cysteine-type peptidase activity"/>
    <property type="evidence" value="ECO:0007669"/>
    <property type="project" value="UniProtKB-KW"/>
</dbReference>
<dbReference type="GO" id="GO:0006508">
    <property type="term" value="P:proteolysis"/>
    <property type="evidence" value="ECO:0007669"/>
    <property type="project" value="UniProtKB-KW"/>
</dbReference>
<sequence length="353" mass="38699">MAFYIRDKLTTVQGNQSFLSFTLLAAALPWGGCTARPCLSAGSVSVSLLSSSLGSVTATETQRNETEVRLMYKQWLVENGKNYINGLGEKERRFKIFSDNLKFIDEHNSVPNRSYEVGLTRFADLTKEEFRGMYLGSKIEMSRGSVVGERYLYKEGDDLPDHVDWREKGAVGPVKNQGYCSSGWAFSAIGAVESINQITTGELLSLSVQELIAATDISTMDVMENKNTRVGTIDGYEDVPRGDEMSLKKAVSHQPVSAAISHQPVSAAIYADGAAFRHYKGGVFNVACGIGMTQAVIVVGYGSSQGKDYWIIRNSWGINWGEGGYMKLQRNVKDPLGKCGLTMMPSYPTKLAV</sequence>
<reference evidence="9" key="2">
    <citation type="submission" date="2015-03" db="UniProtKB">
        <authorList>
            <consortium name="EnsemblPlants"/>
        </authorList>
    </citation>
    <scope>IDENTIFICATION</scope>
</reference>
<dbReference type="CDD" id="cd02248">
    <property type="entry name" value="Peptidase_C1A"/>
    <property type="match status" value="1"/>
</dbReference>
<keyword evidence="10" id="KW-1185">Reference proteome</keyword>
<proteinExistence type="inferred from homology"/>
<dbReference type="InterPro" id="IPR038765">
    <property type="entry name" value="Papain-like_cys_pep_sf"/>
</dbReference>
<evidence type="ECO:0000259" key="7">
    <source>
        <dbReference type="SMART" id="SM00645"/>
    </source>
</evidence>
<keyword evidence="4" id="KW-0788">Thiol protease</keyword>
<dbReference type="Pfam" id="PF08246">
    <property type="entry name" value="Inhibitor_I29"/>
    <property type="match status" value="1"/>
</dbReference>
<feature type="chain" id="PRO_5018640591" evidence="6">
    <location>
        <begin position="36"/>
        <end position="353"/>
    </location>
</feature>
<dbReference type="InterPro" id="IPR025661">
    <property type="entry name" value="Pept_asp_AS"/>
</dbReference>
<dbReference type="SMART" id="SM00645">
    <property type="entry name" value="Pept_C1"/>
    <property type="match status" value="1"/>
</dbReference>
<dbReference type="Gene3D" id="3.90.70.10">
    <property type="entry name" value="Cysteine proteinases"/>
    <property type="match status" value="2"/>
</dbReference>
<dbReference type="Gramene" id="Bo1g114730.1">
    <property type="protein sequence ID" value="Bo1g114730.1"/>
    <property type="gene ID" value="Bo1g114730"/>
</dbReference>
<dbReference type="InterPro" id="IPR013201">
    <property type="entry name" value="Prot_inhib_I29"/>
</dbReference>
<dbReference type="InterPro" id="IPR039417">
    <property type="entry name" value="Peptidase_C1A_papain-like"/>
</dbReference>
<dbReference type="SMART" id="SM00848">
    <property type="entry name" value="Inhibitor_I29"/>
    <property type="match status" value="1"/>
</dbReference>
<keyword evidence="5" id="KW-1015">Disulfide bond</keyword>
<evidence type="ECO:0000256" key="5">
    <source>
        <dbReference type="ARBA" id="ARBA00023157"/>
    </source>
</evidence>
<evidence type="ECO:0000256" key="1">
    <source>
        <dbReference type="ARBA" id="ARBA00008455"/>
    </source>
</evidence>
<protein>
    <submittedName>
        <fullName evidence="9">Uncharacterized protein</fullName>
    </submittedName>
</protein>
<dbReference type="PANTHER" id="PTHR12411">
    <property type="entry name" value="CYSTEINE PROTEASE FAMILY C1-RELATED"/>
    <property type="match status" value="1"/>
</dbReference>
<dbReference type="AlphaFoldDB" id="A0A0D3ACB9"/>
<dbReference type="PROSITE" id="PS00640">
    <property type="entry name" value="THIOL_PROTEASE_ASN"/>
    <property type="match status" value="1"/>
</dbReference>
<reference evidence="9 10" key="1">
    <citation type="journal article" date="2014" name="Genome Biol.">
        <title>Transcriptome and methylome profiling reveals relics of genome dominance in the mesopolyploid Brassica oleracea.</title>
        <authorList>
            <person name="Parkin I.A."/>
            <person name="Koh C."/>
            <person name="Tang H."/>
            <person name="Robinson S.J."/>
            <person name="Kagale S."/>
            <person name="Clarke W.E."/>
            <person name="Town C.D."/>
            <person name="Nixon J."/>
            <person name="Krishnakumar V."/>
            <person name="Bidwell S.L."/>
            <person name="Denoeud F."/>
            <person name="Belcram H."/>
            <person name="Links M.G."/>
            <person name="Just J."/>
            <person name="Clarke C."/>
            <person name="Bender T."/>
            <person name="Huebert T."/>
            <person name="Mason A.S."/>
            <person name="Pires J.C."/>
            <person name="Barker G."/>
            <person name="Moore J."/>
            <person name="Walley P.G."/>
            <person name="Manoli S."/>
            <person name="Batley J."/>
            <person name="Edwards D."/>
            <person name="Nelson M.N."/>
            <person name="Wang X."/>
            <person name="Paterson A.H."/>
            <person name="King G."/>
            <person name="Bancroft I."/>
            <person name="Chalhoub B."/>
            <person name="Sharpe A.G."/>
        </authorList>
    </citation>
    <scope>NUCLEOTIDE SEQUENCE</scope>
    <source>
        <strain evidence="9 10">cv. TO1000</strain>
    </source>
</reference>
<keyword evidence="6" id="KW-0732">Signal</keyword>
<accession>A0A0D3ACB9</accession>
<feature type="signal peptide" evidence="6">
    <location>
        <begin position="1"/>
        <end position="35"/>
    </location>
</feature>
<organism evidence="9 10">
    <name type="scientific">Brassica oleracea var. oleracea</name>
    <dbReference type="NCBI Taxonomy" id="109376"/>
    <lineage>
        <taxon>Eukaryota</taxon>
        <taxon>Viridiplantae</taxon>
        <taxon>Streptophyta</taxon>
        <taxon>Embryophyta</taxon>
        <taxon>Tracheophyta</taxon>
        <taxon>Spermatophyta</taxon>
        <taxon>Magnoliopsida</taxon>
        <taxon>eudicotyledons</taxon>
        <taxon>Gunneridae</taxon>
        <taxon>Pentapetalae</taxon>
        <taxon>rosids</taxon>
        <taxon>malvids</taxon>
        <taxon>Brassicales</taxon>
        <taxon>Brassicaceae</taxon>
        <taxon>Brassiceae</taxon>
        <taxon>Brassica</taxon>
    </lineage>
</organism>
<evidence type="ECO:0000256" key="3">
    <source>
        <dbReference type="ARBA" id="ARBA00022801"/>
    </source>
</evidence>
<feature type="domain" description="Peptidase C1A papain C-terminal" evidence="7">
    <location>
        <begin position="159"/>
        <end position="349"/>
    </location>
</feature>
<dbReference type="Proteomes" id="UP000032141">
    <property type="component" value="Chromosome C1"/>
</dbReference>
<dbReference type="InterPro" id="IPR013128">
    <property type="entry name" value="Peptidase_C1A"/>
</dbReference>
<evidence type="ECO:0000313" key="9">
    <source>
        <dbReference type="EnsemblPlants" id="Bo1g114730.1"/>
    </source>
</evidence>
<name>A0A0D3ACB9_BRAOL</name>
<evidence type="ECO:0000256" key="2">
    <source>
        <dbReference type="ARBA" id="ARBA00022670"/>
    </source>
</evidence>